<feature type="transmembrane region" description="Helical" evidence="7">
    <location>
        <begin position="35"/>
        <end position="53"/>
    </location>
</feature>
<comment type="subcellular location">
    <subcellularLocation>
        <location evidence="1">Cell membrane</location>
        <topology evidence="1">Multi-pass membrane protein</topology>
    </subcellularLocation>
</comment>
<evidence type="ECO:0000256" key="2">
    <source>
        <dbReference type="ARBA" id="ARBA00022475"/>
    </source>
</evidence>
<evidence type="ECO:0000256" key="7">
    <source>
        <dbReference type="SAM" id="Phobius"/>
    </source>
</evidence>
<accession>A0A285NB45</accession>
<sequence>MEKLPKEREEQIVYYQEDEIDLYELWLTLKKRWKVIIATTFFFILVATIYILISPNLYKVEAYISPARIENKPAFNSVNLVNELKAKYQVDNSNFKRNELEKSKAYIDAVSLADRKNKVPIIKVEAIGFKNEYAISKIDDVLKQLKDKYGNVLSSYKQDILTKIEKEKTSLYVLKTFILSELKERKRFLTEEEIPILKKKLSFFQNELKRIDTLLSNYRKSLNNYTETIKNMSIMLKNPNLSDSSLLILSTQLANYQSLVLNLTNKIKEKEAEKEKILNEIIPNIEKKIKEIKTIQIPQINKKIEEKQKEIVFKERNIKLLEYKLKYPIFSDFEIISEIVSDKPYKPKKSLILAVASVSGLFLGIFLAFFLEWIENARKRHTTS</sequence>
<dbReference type="AlphaFoldDB" id="A0A285NB45"/>
<keyword evidence="2" id="KW-1003">Cell membrane</keyword>
<evidence type="ECO:0000256" key="5">
    <source>
        <dbReference type="ARBA" id="ARBA00023136"/>
    </source>
</evidence>
<dbReference type="EMBL" id="OBEI01000002">
    <property type="protein sequence ID" value="SNZ06133.1"/>
    <property type="molecule type" value="Genomic_DNA"/>
</dbReference>
<organism evidence="9 10">
    <name type="scientific">Persephonella hydrogeniphila</name>
    <dbReference type="NCBI Taxonomy" id="198703"/>
    <lineage>
        <taxon>Bacteria</taxon>
        <taxon>Pseudomonadati</taxon>
        <taxon>Aquificota</taxon>
        <taxon>Aquificia</taxon>
        <taxon>Aquificales</taxon>
        <taxon>Hydrogenothermaceae</taxon>
        <taxon>Persephonella</taxon>
    </lineage>
</organism>
<evidence type="ECO:0000256" key="1">
    <source>
        <dbReference type="ARBA" id="ARBA00004651"/>
    </source>
</evidence>
<evidence type="ECO:0000256" key="4">
    <source>
        <dbReference type="ARBA" id="ARBA00022989"/>
    </source>
</evidence>
<dbReference type="InterPro" id="IPR003856">
    <property type="entry name" value="LPS_length_determ_N"/>
</dbReference>
<dbReference type="OrthoDB" id="13093at2"/>
<keyword evidence="3 7" id="KW-0812">Transmembrane</keyword>
<feature type="transmembrane region" description="Helical" evidence="7">
    <location>
        <begin position="351"/>
        <end position="371"/>
    </location>
</feature>
<dbReference type="PANTHER" id="PTHR32309:SF13">
    <property type="entry name" value="FERRIC ENTEROBACTIN TRANSPORT PROTEIN FEPE"/>
    <property type="match status" value="1"/>
</dbReference>
<evidence type="ECO:0000256" key="6">
    <source>
        <dbReference type="SAM" id="Coils"/>
    </source>
</evidence>
<keyword evidence="4 7" id="KW-1133">Transmembrane helix</keyword>
<feature type="domain" description="Polysaccharide chain length determinant N-terminal" evidence="8">
    <location>
        <begin position="18"/>
        <end position="90"/>
    </location>
</feature>
<dbReference type="GO" id="GO:0005886">
    <property type="term" value="C:plasma membrane"/>
    <property type="evidence" value="ECO:0007669"/>
    <property type="project" value="UniProtKB-SubCell"/>
</dbReference>
<dbReference type="GO" id="GO:0004713">
    <property type="term" value="F:protein tyrosine kinase activity"/>
    <property type="evidence" value="ECO:0007669"/>
    <property type="project" value="TreeGrafter"/>
</dbReference>
<gene>
    <name evidence="9" type="ORF">SAMN06265182_0573</name>
</gene>
<evidence type="ECO:0000259" key="8">
    <source>
        <dbReference type="Pfam" id="PF02706"/>
    </source>
</evidence>
<keyword evidence="6" id="KW-0175">Coiled coil</keyword>
<keyword evidence="5 7" id="KW-0472">Membrane</keyword>
<dbReference type="Pfam" id="PF02706">
    <property type="entry name" value="Wzz"/>
    <property type="match status" value="1"/>
</dbReference>
<dbReference type="PANTHER" id="PTHR32309">
    <property type="entry name" value="TYROSINE-PROTEIN KINASE"/>
    <property type="match status" value="1"/>
</dbReference>
<feature type="coiled-coil region" evidence="6">
    <location>
        <begin position="253"/>
        <end position="324"/>
    </location>
</feature>
<dbReference type="RefSeq" id="WP_096999762.1">
    <property type="nucleotide sequence ID" value="NZ_OBEI01000002.1"/>
</dbReference>
<evidence type="ECO:0000313" key="10">
    <source>
        <dbReference type="Proteomes" id="UP000219036"/>
    </source>
</evidence>
<name>A0A285NB45_9AQUI</name>
<dbReference type="InterPro" id="IPR050445">
    <property type="entry name" value="Bact_polysacc_biosynth/exp"/>
</dbReference>
<reference evidence="10" key="1">
    <citation type="submission" date="2017-09" db="EMBL/GenBank/DDBJ databases">
        <authorList>
            <person name="Varghese N."/>
            <person name="Submissions S."/>
        </authorList>
    </citation>
    <scope>NUCLEOTIDE SEQUENCE [LARGE SCALE GENOMIC DNA]</scope>
    <source>
        <strain evidence="10">DSM 15103</strain>
    </source>
</reference>
<proteinExistence type="predicted"/>
<dbReference type="Proteomes" id="UP000219036">
    <property type="component" value="Unassembled WGS sequence"/>
</dbReference>
<keyword evidence="10" id="KW-1185">Reference proteome</keyword>
<evidence type="ECO:0000313" key="9">
    <source>
        <dbReference type="EMBL" id="SNZ06133.1"/>
    </source>
</evidence>
<protein>
    <submittedName>
        <fullName evidence="9">Chain length determinant protein</fullName>
    </submittedName>
</protein>
<evidence type="ECO:0000256" key="3">
    <source>
        <dbReference type="ARBA" id="ARBA00022692"/>
    </source>
</evidence>